<dbReference type="EMBL" id="CM056742">
    <property type="protein sequence ID" value="KAJ8676211.1"/>
    <property type="molecule type" value="Genomic_DNA"/>
</dbReference>
<sequence>MASINSNATGTTTSSSTTVLLPEAKPTLSERELLRIEFYKTYDVMTGVRIAATLGSFFGLMVLLVIYKSRCKSNRQLEDPRLKAAAAAAVAEAEAEEQAIAAALEAIARLPSKPERGTRRSLCAEVIEPRLPLVGPRFASVGGDYDSLLAALPQGGRYTRAQRRCSSITCSSTASSYLERRGSAMVMPSLPPLTRLSRHAAYREPWDHPYHPSIDIQVIQPTPELSPCGSEAGLYSAIHQQHAILELHQDPSLEYQYQRRAPLASMGSVDPPDQDSRSLGSDSVFASHHQQQHQPDTEDEVSGFSTDSSDGIVSMGRVPSNKAMTSSGRSRNRRRRSLLRVPPKRKRPPDRWDRCAGCVPRRRSPPPPAPCLTCMTISASVEAPR</sequence>
<reference evidence="1" key="1">
    <citation type="submission" date="2023-04" db="EMBL/GenBank/DDBJ databases">
        <title>A chromosome-level genome assembly of the parasitoid wasp Eretmocerus hayati.</title>
        <authorList>
            <person name="Zhong Y."/>
            <person name="Liu S."/>
            <person name="Liu Y."/>
        </authorList>
    </citation>
    <scope>NUCLEOTIDE SEQUENCE</scope>
    <source>
        <strain evidence="1">ZJU_SS_LIU_2023</strain>
    </source>
</reference>
<protein>
    <submittedName>
        <fullName evidence="1">Uncharacterized protein</fullName>
    </submittedName>
</protein>
<dbReference type="Proteomes" id="UP001239111">
    <property type="component" value="Chromosome 2"/>
</dbReference>
<gene>
    <name evidence="1" type="ORF">QAD02_011997</name>
</gene>
<name>A0ACC2P043_9HYME</name>
<proteinExistence type="predicted"/>
<evidence type="ECO:0000313" key="2">
    <source>
        <dbReference type="Proteomes" id="UP001239111"/>
    </source>
</evidence>
<comment type="caution">
    <text evidence="1">The sequence shown here is derived from an EMBL/GenBank/DDBJ whole genome shotgun (WGS) entry which is preliminary data.</text>
</comment>
<keyword evidence="2" id="KW-1185">Reference proteome</keyword>
<accession>A0ACC2P043</accession>
<evidence type="ECO:0000313" key="1">
    <source>
        <dbReference type="EMBL" id="KAJ8676211.1"/>
    </source>
</evidence>
<organism evidence="1 2">
    <name type="scientific">Eretmocerus hayati</name>
    <dbReference type="NCBI Taxonomy" id="131215"/>
    <lineage>
        <taxon>Eukaryota</taxon>
        <taxon>Metazoa</taxon>
        <taxon>Ecdysozoa</taxon>
        <taxon>Arthropoda</taxon>
        <taxon>Hexapoda</taxon>
        <taxon>Insecta</taxon>
        <taxon>Pterygota</taxon>
        <taxon>Neoptera</taxon>
        <taxon>Endopterygota</taxon>
        <taxon>Hymenoptera</taxon>
        <taxon>Apocrita</taxon>
        <taxon>Proctotrupomorpha</taxon>
        <taxon>Chalcidoidea</taxon>
        <taxon>Aphelinidae</taxon>
        <taxon>Aphelininae</taxon>
        <taxon>Eretmocerus</taxon>
    </lineage>
</organism>